<sequence length="69" mass="7580">MKTQLIYKTLPAQGAGIELLSSVNSLVCDQIRFARTTLSTPGTGQRVISRVTSLVSNKIMFTDKTFPTF</sequence>
<accession>A0AAV7DN16</accession>
<comment type="caution">
    <text evidence="1">The sequence shown here is derived from an EMBL/GenBank/DDBJ whole genome shotgun (WGS) entry which is preliminary data.</text>
</comment>
<dbReference type="PANTHER" id="PTHR33426">
    <property type="entry name" value="C2H2-TYPE DOMAIN-CONTAINING PROTEIN"/>
    <property type="match status" value="1"/>
</dbReference>
<name>A0AAV7DN16_ENGPU</name>
<proteinExistence type="predicted"/>
<keyword evidence="2" id="KW-1185">Reference proteome</keyword>
<gene>
    <name evidence="1" type="ORF">GDO81_002812</name>
</gene>
<dbReference type="PANTHER" id="PTHR33426:SF36">
    <property type="entry name" value="C2H2-TYPE DOMAIN-CONTAINING PROTEIN"/>
    <property type="match status" value="1"/>
</dbReference>
<organism evidence="1 2">
    <name type="scientific">Engystomops pustulosus</name>
    <name type="common">Tungara frog</name>
    <name type="synonym">Physalaemus pustulosus</name>
    <dbReference type="NCBI Taxonomy" id="76066"/>
    <lineage>
        <taxon>Eukaryota</taxon>
        <taxon>Metazoa</taxon>
        <taxon>Chordata</taxon>
        <taxon>Craniata</taxon>
        <taxon>Vertebrata</taxon>
        <taxon>Euteleostomi</taxon>
        <taxon>Amphibia</taxon>
        <taxon>Batrachia</taxon>
        <taxon>Anura</taxon>
        <taxon>Neobatrachia</taxon>
        <taxon>Hyloidea</taxon>
        <taxon>Leptodactylidae</taxon>
        <taxon>Leiuperinae</taxon>
        <taxon>Engystomops</taxon>
    </lineage>
</organism>
<dbReference type="Proteomes" id="UP000824782">
    <property type="component" value="Unassembled WGS sequence"/>
</dbReference>
<evidence type="ECO:0000313" key="1">
    <source>
        <dbReference type="EMBL" id="KAG8598945.1"/>
    </source>
</evidence>
<reference evidence="1" key="1">
    <citation type="thesis" date="2020" institute="ProQuest LLC" country="789 East Eisenhower Parkway, Ann Arbor, MI, USA">
        <title>Comparative Genomics and Chromosome Evolution.</title>
        <authorList>
            <person name="Mudd A.B."/>
        </authorList>
    </citation>
    <scope>NUCLEOTIDE SEQUENCE</scope>
    <source>
        <strain evidence="1">237g6f4</strain>
        <tissue evidence="1">Blood</tissue>
    </source>
</reference>
<dbReference type="AlphaFoldDB" id="A0AAV7DN16"/>
<protein>
    <submittedName>
        <fullName evidence="1">Uncharacterized protein</fullName>
    </submittedName>
</protein>
<evidence type="ECO:0000313" key="2">
    <source>
        <dbReference type="Proteomes" id="UP000824782"/>
    </source>
</evidence>
<dbReference type="EMBL" id="WNYA01000001">
    <property type="protein sequence ID" value="KAG8598945.1"/>
    <property type="molecule type" value="Genomic_DNA"/>
</dbReference>